<evidence type="ECO:0000313" key="8">
    <source>
        <dbReference type="Proteomes" id="UP000681155"/>
    </source>
</evidence>
<dbReference type="InterPro" id="IPR002298">
    <property type="entry name" value="DNA_polymerase_A"/>
</dbReference>
<dbReference type="InterPro" id="IPR036397">
    <property type="entry name" value="RNaseH_sf"/>
</dbReference>
<sequence length="715" mass="79789">MLTSDIETDGLLEDVSKFHCGVSQDYFTGETFEYGPDQLGEYIKQLEAEAAKPNGLIVFHNGIKYDIPALDKLKRLYFGKRLNIPRKRVMDTLVLSRLIYANIRDTDAGLLRTGKLPGSRFGSHALEAWGYRLGEMKGEYKNDFVAMCAREGIPYVKGMEWAKWSPEMQAYCVQDVVVTSKLVTKIMTDPYYFPGGLAPNGEHWMQSIKAVHLEHEVAWTLAQMERNGFPFDQHAAERLYADLAGQRSDLLVKLIKTFGSWYEPKGGTEQFRHPVTRKPIEFWSDGRVMPRVKYPKVGGVYTKDGKRKDKRETFEGAPYTPVEFVTFNPASGKHLIRVLKIAGWEPTEFTEKGAPKVDDETLEGVHVDDPEAQSCIALVRDYLMIQKRIGMLAEGDNAWMRLVGSDGFMHGSINPNGAVTGRATHSYPNMGQVPSSSSPYGPECRSLFGAILARHLPGWENCIQVGVDASGLELRCLGHFGARFDDGAYADTVLNGDVHWANGLAAGLIPAGTIRDKHNADHEAWRGNAKTFIYAFLYGAGDAKIGSIVGGGAKRGKELKKAFLEGTPVIADLRAALEDSLIADQKWNQALRKFDIKWKRRWIKGLDGRKIHVRSPHSALNTLLQSAGALVCKAWVVEVERILMEEHSLTHGWDGDFCFMAWVHDELQIAARTPEIAALILGVSKQAIQNVAEVFEFRCPLDTDGKTGPTWRECH</sequence>
<comment type="similarity">
    <text evidence="1">Belongs to the DNA polymerase type-A family.</text>
</comment>
<keyword evidence="4" id="KW-0235">DNA replication</keyword>
<dbReference type="Gene3D" id="1.20.1060.10">
    <property type="entry name" value="Taq DNA Polymerase, Chain T, domain 4"/>
    <property type="match status" value="1"/>
</dbReference>
<gene>
    <name evidence="7" type="ORF">KJF94_16080</name>
</gene>
<dbReference type="Gene3D" id="3.30.420.10">
    <property type="entry name" value="Ribonuclease H-like superfamily/Ribonuclease H"/>
    <property type="match status" value="1"/>
</dbReference>
<dbReference type="InterPro" id="IPR001098">
    <property type="entry name" value="DNA-dir_DNA_pol_A_palm_dom"/>
</dbReference>
<dbReference type="InterPro" id="IPR043502">
    <property type="entry name" value="DNA/RNA_pol_sf"/>
</dbReference>
<dbReference type="SMART" id="SM00482">
    <property type="entry name" value="POLAc"/>
    <property type="match status" value="1"/>
</dbReference>
<feature type="domain" description="DNA-directed DNA polymerase family A palm" evidence="6">
    <location>
        <begin position="441"/>
        <end position="675"/>
    </location>
</feature>
<reference evidence="7 8" key="1">
    <citation type="submission" date="2021-05" db="EMBL/GenBank/DDBJ databases">
        <title>Complete genome of the cytokinin-producing biocontrol strain Pseudomonas fluorescens G20-18.</title>
        <authorList>
            <person name="Nielsen T.K."/>
            <person name="Mekureyaw M.F."/>
            <person name="Hansen L.H."/>
            <person name="Nicolaisen M.H."/>
            <person name="Roitsch T.G."/>
            <person name="Hennessy R.C."/>
        </authorList>
    </citation>
    <scope>NUCLEOTIDE SEQUENCE [LARGE SCALE GENOMIC DNA]</scope>
    <source>
        <strain evidence="7 8">G20-18</strain>
    </source>
</reference>
<dbReference type="InterPro" id="IPR012337">
    <property type="entry name" value="RNaseH-like_sf"/>
</dbReference>
<evidence type="ECO:0000256" key="1">
    <source>
        <dbReference type="ARBA" id="ARBA00007705"/>
    </source>
</evidence>
<accession>A0ABX8EP20</accession>
<protein>
    <recommendedName>
        <fullName evidence="3">DNA-directed DNA polymerase</fullName>
        <ecNumber evidence="3">2.7.7.7</ecNumber>
    </recommendedName>
</protein>
<evidence type="ECO:0000313" key="7">
    <source>
        <dbReference type="EMBL" id="QVW21431.1"/>
    </source>
</evidence>
<dbReference type="PANTHER" id="PTHR10133:SF27">
    <property type="entry name" value="DNA POLYMERASE NU"/>
    <property type="match status" value="1"/>
</dbReference>
<name>A0ABX8EP20_9PSED</name>
<evidence type="ECO:0000259" key="6">
    <source>
        <dbReference type="SMART" id="SM00482"/>
    </source>
</evidence>
<comment type="subunit">
    <text evidence="2">Single-chain monomer with multiple functions.</text>
</comment>
<dbReference type="Proteomes" id="UP000681155">
    <property type="component" value="Chromosome"/>
</dbReference>
<dbReference type="RefSeq" id="WP_214377293.1">
    <property type="nucleotide sequence ID" value="NZ_CP075566.1"/>
</dbReference>
<evidence type="ECO:0000256" key="5">
    <source>
        <dbReference type="ARBA" id="ARBA00049244"/>
    </source>
</evidence>
<dbReference type="PANTHER" id="PTHR10133">
    <property type="entry name" value="DNA POLYMERASE I"/>
    <property type="match status" value="1"/>
</dbReference>
<dbReference type="Gene3D" id="3.30.70.370">
    <property type="match status" value="2"/>
</dbReference>
<organism evidence="7 8">
    <name type="scientific">Pseudomonas hormoni</name>
    <dbReference type="NCBI Taxonomy" id="3093767"/>
    <lineage>
        <taxon>Bacteria</taxon>
        <taxon>Pseudomonadati</taxon>
        <taxon>Pseudomonadota</taxon>
        <taxon>Gammaproteobacteria</taxon>
        <taxon>Pseudomonadales</taxon>
        <taxon>Pseudomonadaceae</taxon>
        <taxon>Pseudomonas</taxon>
    </lineage>
</organism>
<dbReference type="Pfam" id="PF00476">
    <property type="entry name" value="DNA_pol_A"/>
    <property type="match status" value="1"/>
</dbReference>
<keyword evidence="8" id="KW-1185">Reference proteome</keyword>
<evidence type="ECO:0000256" key="2">
    <source>
        <dbReference type="ARBA" id="ARBA00011541"/>
    </source>
</evidence>
<evidence type="ECO:0000256" key="3">
    <source>
        <dbReference type="ARBA" id="ARBA00012417"/>
    </source>
</evidence>
<dbReference type="EMBL" id="CP075566">
    <property type="protein sequence ID" value="QVW21431.1"/>
    <property type="molecule type" value="Genomic_DNA"/>
</dbReference>
<evidence type="ECO:0000256" key="4">
    <source>
        <dbReference type="ARBA" id="ARBA00022705"/>
    </source>
</evidence>
<dbReference type="EC" id="2.7.7.7" evidence="3"/>
<proteinExistence type="inferred from homology"/>
<dbReference type="SUPFAM" id="SSF53098">
    <property type="entry name" value="Ribonuclease H-like"/>
    <property type="match status" value="1"/>
</dbReference>
<comment type="catalytic activity">
    <reaction evidence="5">
        <text>DNA(n) + a 2'-deoxyribonucleoside 5'-triphosphate = DNA(n+1) + diphosphate</text>
        <dbReference type="Rhea" id="RHEA:22508"/>
        <dbReference type="Rhea" id="RHEA-COMP:17339"/>
        <dbReference type="Rhea" id="RHEA-COMP:17340"/>
        <dbReference type="ChEBI" id="CHEBI:33019"/>
        <dbReference type="ChEBI" id="CHEBI:61560"/>
        <dbReference type="ChEBI" id="CHEBI:173112"/>
        <dbReference type="EC" id="2.7.7.7"/>
    </reaction>
</comment>
<dbReference type="SUPFAM" id="SSF56672">
    <property type="entry name" value="DNA/RNA polymerases"/>
    <property type="match status" value="1"/>
</dbReference>